<keyword evidence="6" id="KW-0804">Transcription</keyword>
<dbReference type="SUPFAM" id="SSF55287">
    <property type="entry name" value="RPB5-like RNA polymerase subunit"/>
    <property type="match status" value="1"/>
</dbReference>
<comment type="subcellular location">
    <subcellularLocation>
        <location evidence="1">Nucleus</location>
    </subcellularLocation>
</comment>
<feature type="domain" description="RNA polymerase Rpb5 N-terminal" evidence="5">
    <location>
        <begin position="28"/>
        <end position="107"/>
    </location>
</feature>
<proteinExistence type="inferred from homology"/>
<dbReference type="GO" id="GO:0000428">
    <property type="term" value="C:DNA-directed RNA polymerase complex"/>
    <property type="evidence" value="ECO:0007669"/>
    <property type="project" value="UniProtKB-KW"/>
</dbReference>
<reference evidence="7" key="1">
    <citation type="submission" date="2024-07" db="EMBL/GenBank/DDBJ databases">
        <title>Two chromosome-level genome assemblies of Korean endemic species Abeliophyllum distichum and Forsythia ovata (Oleaceae).</title>
        <authorList>
            <person name="Jang H."/>
        </authorList>
    </citation>
    <scope>NUCLEOTIDE SEQUENCE [LARGE SCALE GENOMIC DNA]</scope>
</reference>
<comment type="similarity">
    <text evidence="3">Belongs to the archaeal Rpo5/eukaryotic RPB5 RNA polymerase subunit family.</text>
</comment>
<dbReference type="PANTHER" id="PTHR10535">
    <property type="entry name" value="DNA-DIRECTED RNA POLYMERASES I, II, AND III SUBUNIT RPABC1"/>
    <property type="match status" value="1"/>
</dbReference>
<evidence type="ECO:0000259" key="5">
    <source>
        <dbReference type="Pfam" id="PF03871"/>
    </source>
</evidence>
<accession>A0ABD1QPU0</accession>
<keyword evidence="6" id="KW-0240">DNA-directed RNA polymerase</keyword>
<dbReference type="Pfam" id="PF03871">
    <property type="entry name" value="RNA_pol_Rpb5_N"/>
    <property type="match status" value="1"/>
</dbReference>
<name>A0ABD1QPU0_9LAMI</name>
<dbReference type="AlphaFoldDB" id="A0ABD1QPU0"/>
<evidence type="ECO:0000256" key="1">
    <source>
        <dbReference type="ARBA" id="ARBA00004123"/>
    </source>
</evidence>
<evidence type="ECO:0000256" key="3">
    <source>
        <dbReference type="ARBA" id="ARBA00025765"/>
    </source>
</evidence>
<dbReference type="EMBL" id="JBFOLJ010000014">
    <property type="protein sequence ID" value="KAL2478232.1"/>
    <property type="molecule type" value="Genomic_DNA"/>
</dbReference>
<evidence type="ECO:0000313" key="7">
    <source>
        <dbReference type="Proteomes" id="UP001604277"/>
    </source>
</evidence>
<dbReference type="InterPro" id="IPR036710">
    <property type="entry name" value="RNA_pol_Rpb5_N_sf"/>
</dbReference>
<keyword evidence="7" id="KW-1185">Reference proteome</keyword>
<keyword evidence="2" id="KW-0539">Nucleus</keyword>
<protein>
    <submittedName>
        <fullName evidence="6">DNA-directed RNA polymerase V subunit 5C</fullName>
    </submittedName>
</protein>
<evidence type="ECO:0000259" key="4">
    <source>
        <dbReference type="Pfam" id="PF01191"/>
    </source>
</evidence>
<dbReference type="PANTHER" id="PTHR10535:SF12">
    <property type="entry name" value="DNA-DIRECTED RNA POLYMERASE V SUBUNIT 5C"/>
    <property type="match status" value="1"/>
</dbReference>
<organism evidence="6 7">
    <name type="scientific">Forsythia ovata</name>
    <dbReference type="NCBI Taxonomy" id="205694"/>
    <lineage>
        <taxon>Eukaryota</taxon>
        <taxon>Viridiplantae</taxon>
        <taxon>Streptophyta</taxon>
        <taxon>Embryophyta</taxon>
        <taxon>Tracheophyta</taxon>
        <taxon>Spermatophyta</taxon>
        <taxon>Magnoliopsida</taxon>
        <taxon>eudicotyledons</taxon>
        <taxon>Gunneridae</taxon>
        <taxon>Pentapetalae</taxon>
        <taxon>asterids</taxon>
        <taxon>lamiids</taxon>
        <taxon>Lamiales</taxon>
        <taxon>Oleaceae</taxon>
        <taxon>Forsythieae</taxon>
        <taxon>Forsythia</taxon>
    </lineage>
</organism>
<sequence length="230" mass="25817">MEECIGMNGGGGSGEPCIASMVDYGSVESKRLYMARRTVVEMLIDRGYMVANAEVELSRTLSDFRAVFGEKPEVDQLRLIAGRASNPSRKILVLFSENIEIRKKNMVYLLSQIMNKEMLDKVILILQNKMNSYARKVADEHSVKVEIFPISDLLVNITKHVHMPKHEILTAEEKLQLLKKYAVESKQLPIMLENDAISRYYGLVKGQIVKVSYGGGGVIPDAMVTYRCVG</sequence>
<dbReference type="Proteomes" id="UP001604277">
    <property type="component" value="Unassembled WGS sequence"/>
</dbReference>
<dbReference type="Pfam" id="PF01191">
    <property type="entry name" value="RNA_pol_Rpb5_C"/>
    <property type="match status" value="1"/>
</dbReference>
<dbReference type="GO" id="GO:0005634">
    <property type="term" value="C:nucleus"/>
    <property type="evidence" value="ECO:0007669"/>
    <property type="project" value="UniProtKB-SubCell"/>
</dbReference>
<dbReference type="InterPro" id="IPR014381">
    <property type="entry name" value="Arch_Rpo5/euc_Rpb5"/>
</dbReference>
<evidence type="ECO:0000256" key="2">
    <source>
        <dbReference type="ARBA" id="ARBA00023242"/>
    </source>
</evidence>
<dbReference type="Gene3D" id="3.90.940.20">
    <property type="entry name" value="RPB5-like RNA polymerase subunit"/>
    <property type="match status" value="1"/>
</dbReference>
<comment type="caution">
    <text evidence="6">The sequence shown here is derived from an EMBL/GenBank/DDBJ whole genome shotgun (WGS) entry which is preliminary data.</text>
</comment>
<dbReference type="InterPro" id="IPR000783">
    <property type="entry name" value="RNA_pol_subH/Rpb5_C"/>
</dbReference>
<dbReference type="InterPro" id="IPR035913">
    <property type="entry name" value="RPB5-like_sf"/>
</dbReference>
<evidence type="ECO:0000313" key="6">
    <source>
        <dbReference type="EMBL" id="KAL2478232.1"/>
    </source>
</evidence>
<dbReference type="InterPro" id="IPR005571">
    <property type="entry name" value="RNA_pol_Rpb5_N"/>
</dbReference>
<gene>
    <name evidence="6" type="ORF">Fot_47246</name>
</gene>
<dbReference type="PIRSF" id="PIRSF000747">
    <property type="entry name" value="RPB5"/>
    <property type="match status" value="1"/>
</dbReference>
<feature type="domain" description="RNA polymerase subunit H/Rpb5 C-terminal" evidence="4">
    <location>
        <begin position="155"/>
        <end position="229"/>
    </location>
</feature>
<dbReference type="SUPFAM" id="SSF53036">
    <property type="entry name" value="Eukaryotic RPB5 N-terminal domain"/>
    <property type="match status" value="1"/>
</dbReference>
<dbReference type="Gene3D" id="3.40.1340.10">
    <property type="entry name" value="RNA polymerase, Rpb5, N-terminal domain"/>
    <property type="match status" value="1"/>
</dbReference>